<accession>A0A9P6LZI0</accession>
<sequence length="64" mass="7443">MFHPYRAPGLFDVKTGAILAEKVDIWDWYSAEFQAMIKAMLAVESVMRLDIHQVIDQVENSLRF</sequence>
<comment type="caution">
    <text evidence="1">The sequence shown here is derived from an EMBL/GenBank/DDBJ whole genome shotgun (WGS) entry which is preliminary data.</text>
</comment>
<protein>
    <submittedName>
        <fullName evidence="1">Uncharacterized protein</fullName>
    </submittedName>
</protein>
<evidence type="ECO:0000313" key="1">
    <source>
        <dbReference type="EMBL" id="KAF9955494.1"/>
    </source>
</evidence>
<keyword evidence="2" id="KW-1185">Reference proteome</keyword>
<reference evidence="1" key="1">
    <citation type="journal article" date="2020" name="Fungal Divers.">
        <title>Resolving the Mortierellaceae phylogeny through synthesis of multi-gene phylogenetics and phylogenomics.</title>
        <authorList>
            <person name="Vandepol N."/>
            <person name="Liber J."/>
            <person name="Desiro A."/>
            <person name="Na H."/>
            <person name="Kennedy M."/>
            <person name="Barry K."/>
            <person name="Grigoriev I.V."/>
            <person name="Miller A.N."/>
            <person name="O'Donnell K."/>
            <person name="Stajich J.E."/>
            <person name="Bonito G."/>
        </authorList>
    </citation>
    <scope>NUCLEOTIDE SEQUENCE</scope>
    <source>
        <strain evidence="1">MES-2147</strain>
    </source>
</reference>
<proteinExistence type="predicted"/>
<dbReference type="Proteomes" id="UP000749646">
    <property type="component" value="Unassembled WGS sequence"/>
</dbReference>
<organism evidence="1 2">
    <name type="scientific">Modicella reniformis</name>
    <dbReference type="NCBI Taxonomy" id="1440133"/>
    <lineage>
        <taxon>Eukaryota</taxon>
        <taxon>Fungi</taxon>
        <taxon>Fungi incertae sedis</taxon>
        <taxon>Mucoromycota</taxon>
        <taxon>Mortierellomycotina</taxon>
        <taxon>Mortierellomycetes</taxon>
        <taxon>Mortierellales</taxon>
        <taxon>Mortierellaceae</taxon>
        <taxon>Modicella</taxon>
    </lineage>
</organism>
<evidence type="ECO:0000313" key="2">
    <source>
        <dbReference type="Proteomes" id="UP000749646"/>
    </source>
</evidence>
<dbReference type="AlphaFoldDB" id="A0A9P6LZI0"/>
<dbReference type="EMBL" id="JAAAHW010006754">
    <property type="protein sequence ID" value="KAF9955494.1"/>
    <property type="molecule type" value="Genomic_DNA"/>
</dbReference>
<gene>
    <name evidence="1" type="ORF">BGZ65_003358</name>
</gene>
<name>A0A9P6LZI0_9FUNG</name>
<dbReference type="OrthoDB" id="248923at2759"/>